<dbReference type="AlphaFoldDB" id="A0AAV7TGD5"/>
<keyword evidence="3" id="KW-1185">Reference proteome</keyword>
<accession>A0AAV7TGD5</accession>
<feature type="region of interest" description="Disordered" evidence="1">
    <location>
        <begin position="1"/>
        <end position="59"/>
    </location>
</feature>
<protein>
    <submittedName>
        <fullName evidence="2">Uncharacterized protein</fullName>
    </submittedName>
</protein>
<evidence type="ECO:0000256" key="1">
    <source>
        <dbReference type="SAM" id="MobiDB-lite"/>
    </source>
</evidence>
<organism evidence="2 3">
    <name type="scientific">Pleurodeles waltl</name>
    <name type="common">Iberian ribbed newt</name>
    <dbReference type="NCBI Taxonomy" id="8319"/>
    <lineage>
        <taxon>Eukaryota</taxon>
        <taxon>Metazoa</taxon>
        <taxon>Chordata</taxon>
        <taxon>Craniata</taxon>
        <taxon>Vertebrata</taxon>
        <taxon>Euteleostomi</taxon>
        <taxon>Amphibia</taxon>
        <taxon>Batrachia</taxon>
        <taxon>Caudata</taxon>
        <taxon>Salamandroidea</taxon>
        <taxon>Salamandridae</taxon>
        <taxon>Pleurodelinae</taxon>
        <taxon>Pleurodeles</taxon>
    </lineage>
</organism>
<comment type="caution">
    <text evidence="2">The sequence shown here is derived from an EMBL/GenBank/DDBJ whole genome shotgun (WGS) entry which is preliminary data.</text>
</comment>
<dbReference type="EMBL" id="JANPWB010000006">
    <property type="protein sequence ID" value="KAJ1175642.1"/>
    <property type="molecule type" value="Genomic_DNA"/>
</dbReference>
<reference evidence="2" key="1">
    <citation type="journal article" date="2022" name="bioRxiv">
        <title>Sequencing and chromosome-scale assembly of the giantPleurodeles waltlgenome.</title>
        <authorList>
            <person name="Brown T."/>
            <person name="Elewa A."/>
            <person name="Iarovenko S."/>
            <person name="Subramanian E."/>
            <person name="Araus A.J."/>
            <person name="Petzold A."/>
            <person name="Susuki M."/>
            <person name="Suzuki K.-i.T."/>
            <person name="Hayashi T."/>
            <person name="Toyoda A."/>
            <person name="Oliveira C."/>
            <person name="Osipova E."/>
            <person name="Leigh N.D."/>
            <person name="Simon A."/>
            <person name="Yun M.H."/>
        </authorList>
    </citation>
    <scope>NUCLEOTIDE SEQUENCE</scope>
    <source>
        <strain evidence="2">20211129_DDA</strain>
        <tissue evidence="2">Liver</tissue>
    </source>
</reference>
<feature type="compositionally biased region" description="Low complexity" evidence="1">
    <location>
        <begin position="24"/>
        <end position="37"/>
    </location>
</feature>
<feature type="compositionally biased region" description="Basic and acidic residues" evidence="1">
    <location>
        <begin position="42"/>
        <end position="53"/>
    </location>
</feature>
<evidence type="ECO:0000313" key="3">
    <source>
        <dbReference type="Proteomes" id="UP001066276"/>
    </source>
</evidence>
<evidence type="ECO:0000313" key="2">
    <source>
        <dbReference type="EMBL" id="KAJ1175642.1"/>
    </source>
</evidence>
<sequence>MRAPGGGETRWGRPSGAARTVSCAAPAGPFGPPRGVGQDALQEERSRRSRGLEPCEGPWCCGPSTAGRDGLAAEQGPQMVPLGGVLAPWHAENISTGSPVVMVARAVATQLDSDVATEGDWLPLEG</sequence>
<name>A0AAV7TGD5_PLEWA</name>
<proteinExistence type="predicted"/>
<gene>
    <name evidence="2" type="ORF">NDU88_000929</name>
</gene>
<dbReference type="Proteomes" id="UP001066276">
    <property type="component" value="Chromosome 3_2"/>
</dbReference>